<dbReference type="GO" id="GO:0046872">
    <property type="term" value="F:metal ion binding"/>
    <property type="evidence" value="ECO:0007669"/>
    <property type="project" value="UniProtKB-KW"/>
</dbReference>
<organism evidence="8 9">
    <name type="scientific">Parapusillimonas granuli</name>
    <dbReference type="NCBI Taxonomy" id="380911"/>
    <lineage>
        <taxon>Bacteria</taxon>
        <taxon>Pseudomonadati</taxon>
        <taxon>Pseudomonadota</taxon>
        <taxon>Betaproteobacteria</taxon>
        <taxon>Burkholderiales</taxon>
        <taxon>Alcaligenaceae</taxon>
        <taxon>Parapusillimonas</taxon>
    </lineage>
</organism>
<dbReference type="GO" id="GO:0009055">
    <property type="term" value="F:electron transfer activity"/>
    <property type="evidence" value="ECO:0007669"/>
    <property type="project" value="InterPro"/>
</dbReference>
<dbReference type="GO" id="GO:0020037">
    <property type="term" value="F:heme binding"/>
    <property type="evidence" value="ECO:0007669"/>
    <property type="project" value="InterPro"/>
</dbReference>
<name>A0A853G1D5_9BURK</name>
<dbReference type="AlphaFoldDB" id="A0A853G1D5"/>
<evidence type="ECO:0000256" key="3">
    <source>
        <dbReference type="ARBA" id="ARBA00022723"/>
    </source>
</evidence>
<keyword evidence="3 6" id="KW-0479">Metal-binding</keyword>
<protein>
    <submittedName>
        <fullName evidence="8">Cytochrome c</fullName>
    </submittedName>
</protein>
<dbReference type="InterPro" id="IPR050597">
    <property type="entry name" value="Cytochrome_c_Oxidase_Subunit"/>
</dbReference>
<evidence type="ECO:0000313" key="9">
    <source>
        <dbReference type="Proteomes" id="UP000559809"/>
    </source>
</evidence>
<dbReference type="Gene3D" id="1.10.760.10">
    <property type="entry name" value="Cytochrome c-like domain"/>
    <property type="match status" value="1"/>
</dbReference>
<evidence type="ECO:0000256" key="4">
    <source>
        <dbReference type="ARBA" id="ARBA00022982"/>
    </source>
</evidence>
<dbReference type="SUPFAM" id="SSF46626">
    <property type="entry name" value="Cytochrome c"/>
    <property type="match status" value="1"/>
</dbReference>
<dbReference type="Proteomes" id="UP000559809">
    <property type="component" value="Unassembled WGS sequence"/>
</dbReference>
<keyword evidence="9" id="KW-1185">Reference proteome</keyword>
<evidence type="ECO:0000256" key="1">
    <source>
        <dbReference type="ARBA" id="ARBA00022448"/>
    </source>
</evidence>
<evidence type="ECO:0000259" key="7">
    <source>
        <dbReference type="PROSITE" id="PS51007"/>
    </source>
</evidence>
<dbReference type="Pfam" id="PF00034">
    <property type="entry name" value="Cytochrom_C"/>
    <property type="match status" value="1"/>
</dbReference>
<keyword evidence="2 6" id="KW-0349">Heme</keyword>
<proteinExistence type="predicted"/>
<dbReference type="PANTHER" id="PTHR33751">
    <property type="entry name" value="CBB3-TYPE CYTOCHROME C OXIDASE SUBUNIT FIXP"/>
    <property type="match status" value="1"/>
</dbReference>
<feature type="domain" description="Cytochrome c" evidence="7">
    <location>
        <begin position="44"/>
        <end position="122"/>
    </location>
</feature>
<dbReference type="PANTHER" id="PTHR33751:SF9">
    <property type="entry name" value="CYTOCHROME C4"/>
    <property type="match status" value="1"/>
</dbReference>
<evidence type="ECO:0000256" key="6">
    <source>
        <dbReference type="PROSITE-ProRule" id="PRU00433"/>
    </source>
</evidence>
<accession>A0A853G1D5</accession>
<dbReference type="PROSITE" id="PS51007">
    <property type="entry name" value="CYTC"/>
    <property type="match status" value="1"/>
</dbReference>
<reference evidence="8 9" key="1">
    <citation type="submission" date="2020-07" db="EMBL/GenBank/DDBJ databases">
        <title>Taxonomic revisions and descriptions of new bacterial species based on genomic comparisons in the high-G+C-content subgroup of the family Alcaligenaceae.</title>
        <authorList>
            <person name="Szabo A."/>
            <person name="Felfoldi T."/>
        </authorList>
    </citation>
    <scope>NUCLEOTIDE SEQUENCE [LARGE SCALE GENOMIC DNA]</scope>
    <source>
        <strain evidence="8 9">LMG 24012</strain>
    </source>
</reference>
<dbReference type="EMBL" id="JACCEM010000008">
    <property type="protein sequence ID" value="NYT50683.1"/>
    <property type="molecule type" value="Genomic_DNA"/>
</dbReference>
<keyword evidence="1" id="KW-0813">Transport</keyword>
<comment type="caution">
    <text evidence="8">The sequence shown here is derived from an EMBL/GenBank/DDBJ whole genome shotgun (WGS) entry which is preliminary data.</text>
</comment>
<gene>
    <name evidence="8" type="ORF">H0A72_15295</name>
</gene>
<dbReference type="InterPro" id="IPR009056">
    <property type="entry name" value="Cyt_c-like_dom"/>
</dbReference>
<keyword evidence="4" id="KW-0249">Electron transport</keyword>
<dbReference type="InterPro" id="IPR036909">
    <property type="entry name" value="Cyt_c-like_dom_sf"/>
</dbReference>
<evidence type="ECO:0000256" key="2">
    <source>
        <dbReference type="ARBA" id="ARBA00022617"/>
    </source>
</evidence>
<sequence length="128" mass="13340">MKGSSSIRRLAGSDDGGFAPRRGGLVSLVVALGLVGLVAPSWSADIEAGRAKSMQCAVCHGAKGIATAPDAPNLAGQNEMYLVKALKDFKSKARENEVMNLMAAGLSDDDMANLAAYYQSIEIQLVTP</sequence>
<keyword evidence="5 6" id="KW-0408">Iron</keyword>
<evidence type="ECO:0000313" key="8">
    <source>
        <dbReference type="EMBL" id="NYT50683.1"/>
    </source>
</evidence>
<evidence type="ECO:0000256" key="5">
    <source>
        <dbReference type="ARBA" id="ARBA00023004"/>
    </source>
</evidence>